<feature type="region of interest" description="Disordered" evidence="1">
    <location>
        <begin position="99"/>
        <end position="209"/>
    </location>
</feature>
<protein>
    <submittedName>
        <fullName evidence="2">Uncharacterized protein</fullName>
    </submittedName>
</protein>
<feature type="compositionally biased region" description="Low complexity" evidence="1">
    <location>
        <begin position="193"/>
        <end position="209"/>
    </location>
</feature>
<dbReference type="InterPro" id="IPR012442">
    <property type="entry name" value="DUF1645_plant"/>
</dbReference>
<organism evidence="2 3">
    <name type="scientific">Erythroxylum novogranatense</name>
    <dbReference type="NCBI Taxonomy" id="1862640"/>
    <lineage>
        <taxon>Eukaryota</taxon>
        <taxon>Viridiplantae</taxon>
        <taxon>Streptophyta</taxon>
        <taxon>Embryophyta</taxon>
        <taxon>Tracheophyta</taxon>
        <taxon>Spermatophyta</taxon>
        <taxon>Magnoliopsida</taxon>
        <taxon>eudicotyledons</taxon>
        <taxon>Gunneridae</taxon>
        <taxon>Pentapetalae</taxon>
        <taxon>rosids</taxon>
        <taxon>fabids</taxon>
        <taxon>Malpighiales</taxon>
        <taxon>Erythroxylaceae</taxon>
        <taxon>Erythroxylum</taxon>
    </lineage>
</organism>
<evidence type="ECO:0000256" key="1">
    <source>
        <dbReference type="SAM" id="MobiDB-lite"/>
    </source>
</evidence>
<feature type="compositionally biased region" description="Low complexity" evidence="1">
    <location>
        <begin position="163"/>
        <end position="174"/>
    </location>
</feature>
<feature type="compositionally biased region" description="Low complexity" evidence="1">
    <location>
        <begin position="116"/>
        <end position="128"/>
    </location>
</feature>
<name>A0AAV8TX28_9ROSI</name>
<accession>A0AAV8TX28</accession>
<dbReference type="Pfam" id="PF07816">
    <property type="entry name" value="DUF1645"/>
    <property type="match status" value="1"/>
</dbReference>
<evidence type="ECO:0000313" key="2">
    <source>
        <dbReference type="EMBL" id="KAJ8771567.1"/>
    </source>
</evidence>
<gene>
    <name evidence="2" type="ORF">K2173_026744</name>
</gene>
<dbReference type="Proteomes" id="UP001159364">
    <property type="component" value="Linkage Group LG02"/>
</dbReference>
<comment type="caution">
    <text evidence="2">The sequence shown here is derived from an EMBL/GenBank/DDBJ whole genome shotgun (WGS) entry which is preliminary data.</text>
</comment>
<proteinExistence type="predicted"/>
<feature type="compositionally biased region" description="Basic and acidic residues" evidence="1">
    <location>
        <begin position="225"/>
        <end position="244"/>
    </location>
</feature>
<feature type="region of interest" description="Disordered" evidence="1">
    <location>
        <begin position="223"/>
        <end position="259"/>
    </location>
</feature>
<dbReference type="EMBL" id="JAIWQS010000002">
    <property type="protein sequence ID" value="KAJ8771567.1"/>
    <property type="molecule type" value="Genomic_DNA"/>
</dbReference>
<evidence type="ECO:0000313" key="3">
    <source>
        <dbReference type="Proteomes" id="UP001159364"/>
    </source>
</evidence>
<dbReference type="PANTHER" id="PTHR33095">
    <property type="entry name" value="OS07G0619500 PROTEIN"/>
    <property type="match status" value="1"/>
</dbReference>
<reference evidence="2 3" key="1">
    <citation type="submission" date="2021-09" db="EMBL/GenBank/DDBJ databases">
        <title>Genomic insights and catalytic innovation underlie evolution of tropane alkaloids biosynthesis.</title>
        <authorList>
            <person name="Wang Y.-J."/>
            <person name="Tian T."/>
            <person name="Huang J.-P."/>
            <person name="Huang S.-X."/>
        </authorList>
    </citation>
    <scope>NUCLEOTIDE SEQUENCE [LARGE SCALE GENOMIC DNA]</scope>
    <source>
        <strain evidence="2">KIB-2018</strain>
        <tissue evidence="2">Leaf</tissue>
    </source>
</reference>
<dbReference type="AlphaFoldDB" id="A0AAV8TX28"/>
<sequence>MEVVIPSTSLDFDFNNARPLPFFSTPSTPRGFGDLSLSAPASPTRVTEFYRYFDSLSPISRTRPASPNGGGNDDFAFDFSADLEKASLPADELFDGGKIRPLLAPPSGLQVEDQKSPLLSPRSPRSPLARGKEIVSGVFSKKKDSSTKPSGRTENVARGRDLTVSSSRRATRSVSPHRVAQYPWEEEDKSNHHNNNNNKHSTSSSSSRKWSLRDFLLFRSASEGRASDKDPLRKYSGRKHDDVKNTNTTDHSKRKGRVSAHELHYTTNKAASQDLKKKTFLPYKQGILGRLAFSPILHAHSNGFGSTTR</sequence>
<keyword evidence="3" id="KW-1185">Reference proteome</keyword>
<dbReference type="PANTHER" id="PTHR33095:SF14">
    <property type="entry name" value="AR781"/>
    <property type="match status" value="1"/>
</dbReference>